<evidence type="ECO:0000313" key="3">
    <source>
        <dbReference type="Proteomes" id="UP000040453"/>
    </source>
</evidence>
<dbReference type="PANTHER" id="PTHR38441">
    <property type="entry name" value="INTEGRAL MEMBRANE PROTEIN-RELATED"/>
    <property type="match status" value="1"/>
</dbReference>
<feature type="transmembrane region" description="Helical" evidence="1">
    <location>
        <begin position="138"/>
        <end position="160"/>
    </location>
</feature>
<evidence type="ECO:0008006" key="4">
    <source>
        <dbReference type="Google" id="ProtNLM"/>
    </source>
</evidence>
<keyword evidence="1" id="KW-1133">Transmembrane helix</keyword>
<dbReference type="AlphaFoldDB" id="A0A0A1MN62"/>
<organism evidence="2 3">
    <name type="scientific">Oceanobacillus oncorhynchi</name>
    <dbReference type="NCBI Taxonomy" id="545501"/>
    <lineage>
        <taxon>Bacteria</taxon>
        <taxon>Bacillati</taxon>
        <taxon>Bacillota</taxon>
        <taxon>Bacilli</taxon>
        <taxon>Bacillales</taxon>
        <taxon>Bacillaceae</taxon>
        <taxon>Oceanobacillus</taxon>
    </lineage>
</organism>
<keyword evidence="1" id="KW-0812">Transmembrane</keyword>
<dbReference type="Proteomes" id="UP000040453">
    <property type="component" value="Unassembled WGS sequence"/>
</dbReference>
<dbReference type="Pfam" id="PF04341">
    <property type="entry name" value="DUF485"/>
    <property type="match status" value="1"/>
</dbReference>
<accession>A0A0A1MN62</accession>
<keyword evidence="3" id="KW-1185">Reference proteome</keyword>
<sequence>MQLLKGYEEKGREAVIDSDRKKLVNDLKVIKGFLAVKKVYTSCISATKFSLTEGERSENLFFRFSRRMQMGAEKEYKQNPAKEIDYVQVTESKSFKKLMHDRKKFIVPLTIFFLVFYFLLPVLTSYTTFLNTPAIGDISWVWLFALAQFIMTWVLCTVYVKKAAVFDKQADEIIKEMEEGGEGR</sequence>
<name>A0A0A1MN62_9BACI</name>
<evidence type="ECO:0000256" key="1">
    <source>
        <dbReference type="SAM" id="Phobius"/>
    </source>
</evidence>
<dbReference type="InterPro" id="IPR007436">
    <property type="entry name" value="DUF485"/>
</dbReference>
<dbReference type="EMBL" id="CDGG01000001">
    <property type="protein sequence ID" value="CEI80536.1"/>
    <property type="molecule type" value="Genomic_DNA"/>
</dbReference>
<gene>
    <name evidence="2" type="ORF">BN997_00340</name>
</gene>
<keyword evidence="1" id="KW-0472">Membrane</keyword>
<dbReference type="PANTHER" id="PTHR38441:SF1">
    <property type="entry name" value="MEMBRANE PROTEIN"/>
    <property type="match status" value="1"/>
</dbReference>
<dbReference type="STRING" id="545501.BN997_00340"/>
<proteinExistence type="predicted"/>
<feature type="transmembrane region" description="Helical" evidence="1">
    <location>
        <begin position="105"/>
        <end position="126"/>
    </location>
</feature>
<reference evidence="2 3" key="1">
    <citation type="submission" date="2014-11" db="EMBL/GenBank/DDBJ databases">
        <authorList>
            <person name="Urmite Genomes Urmite Genomes"/>
        </authorList>
    </citation>
    <scope>NUCLEOTIDE SEQUENCE [LARGE SCALE GENOMIC DNA]</scope>
    <source>
        <strain evidence="2 3">Oc5</strain>
    </source>
</reference>
<protein>
    <recommendedName>
        <fullName evidence="4">Inner membrane protein YjcH</fullName>
    </recommendedName>
</protein>
<evidence type="ECO:0000313" key="2">
    <source>
        <dbReference type="EMBL" id="CEI80536.1"/>
    </source>
</evidence>